<name>A0A0R3L8H9_9BRAD</name>
<dbReference type="RefSeq" id="WP_057852310.1">
    <property type="nucleotide sequence ID" value="NZ_LLXX01000128.1"/>
</dbReference>
<comment type="caution">
    <text evidence="1">The sequence shown here is derived from an EMBL/GenBank/DDBJ whole genome shotgun (WGS) entry which is preliminary data.</text>
</comment>
<dbReference type="EMBL" id="LLXX01000128">
    <property type="protein sequence ID" value="KRR04225.1"/>
    <property type="molecule type" value="Genomic_DNA"/>
</dbReference>
<dbReference type="AlphaFoldDB" id="A0A0R3L8H9"/>
<evidence type="ECO:0000313" key="2">
    <source>
        <dbReference type="Proteomes" id="UP000051913"/>
    </source>
</evidence>
<evidence type="ECO:0000313" key="1">
    <source>
        <dbReference type="EMBL" id="KRR04225.1"/>
    </source>
</evidence>
<accession>A0A0R3L8H9</accession>
<keyword evidence="2" id="KW-1185">Reference proteome</keyword>
<proteinExistence type="predicted"/>
<protein>
    <recommendedName>
        <fullName evidence="3">Helix-turn-helix domain-containing protein</fullName>
    </recommendedName>
</protein>
<sequence>MSDAKPLSLPFTAVPAPHELDDLIERIVQKTLAQVGYADQANPFINSKACADLIGVSSEHLCAMRARGQGPPWSGEGKWIRYRRFDVISWLAQLPTTLQRDAKTATDN</sequence>
<dbReference type="Proteomes" id="UP000051913">
    <property type="component" value="Unassembled WGS sequence"/>
</dbReference>
<dbReference type="SUPFAM" id="SSF46955">
    <property type="entry name" value="Putative DNA-binding domain"/>
    <property type="match status" value="1"/>
</dbReference>
<reference evidence="1 2" key="1">
    <citation type="submission" date="2014-03" db="EMBL/GenBank/DDBJ databases">
        <title>Bradyrhizobium valentinum sp. nov., isolated from effective nodules of Lupinus mariae-josephae, a lupine endemic of basic-lime soils in Eastern Spain.</title>
        <authorList>
            <person name="Duran D."/>
            <person name="Rey L."/>
            <person name="Navarro A."/>
            <person name="Busquets A."/>
            <person name="Imperial J."/>
            <person name="Ruiz-Argueso T."/>
        </authorList>
    </citation>
    <scope>NUCLEOTIDE SEQUENCE [LARGE SCALE GENOMIC DNA]</scope>
    <source>
        <strain evidence="1 2">LmjM3</strain>
    </source>
</reference>
<dbReference type="InterPro" id="IPR009061">
    <property type="entry name" value="DNA-bd_dom_put_sf"/>
</dbReference>
<evidence type="ECO:0008006" key="3">
    <source>
        <dbReference type="Google" id="ProtNLM"/>
    </source>
</evidence>
<organism evidence="1 2">
    <name type="scientific">Bradyrhizobium valentinum</name>
    <dbReference type="NCBI Taxonomy" id="1518501"/>
    <lineage>
        <taxon>Bacteria</taxon>
        <taxon>Pseudomonadati</taxon>
        <taxon>Pseudomonadota</taxon>
        <taxon>Alphaproteobacteria</taxon>
        <taxon>Hyphomicrobiales</taxon>
        <taxon>Nitrobacteraceae</taxon>
        <taxon>Bradyrhizobium</taxon>
    </lineage>
</organism>
<gene>
    <name evidence="1" type="ORF">CP49_23675</name>
</gene>